<proteinExistence type="predicted"/>
<evidence type="ECO:0000313" key="1">
    <source>
        <dbReference type="EMBL" id="CAB4940210.1"/>
    </source>
</evidence>
<organism evidence="1">
    <name type="scientific">freshwater metagenome</name>
    <dbReference type="NCBI Taxonomy" id="449393"/>
    <lineage>
        <taxon>unclassified sequences</taxon>
        <taxon>metagenomes</taxon>
        <taxon>ecological metagenomes</taxon>
    </lineage>
</organism>
<protein>
    <submittedName>
        <fullName evidence="1">Unannotated protein</fullName>
    </submittedName>
</protein>
<dbReference type="EMBL" id="CAFBNJ010000003">
    <property type="protein sequence ID" value="CAB4940210.1"/>
    <property type="molecule type" value="Genomic_DNA"/>
</dbReference>
<reference evidence="1" key="1">
    <citation type="submission" date="2020-05" db="EMBL/GenBank/DDBJ databases">
        <authorList>
            <person name="Chiriac C."/>
            <person name="Salcher M."/>
            <person name="Ghai R."/>
            <person name="Kavagutti S V."/>
        </authorList>
    </citation>
    <scope>NUCLEOTIDE SEQUENCE</scope>
</reference>
<accession>A0A6J7JAK2</accession>
<sequence>MARVKPGVWFRMTEPLTKASASQMASDLRNSYRRRLESLRMSGVVVGERWEAEYGNDPTDSDPTHFYVWFRLITPAPSTFLAQGVTR</sequence>
<gene>
    <name evidence="1" type="ORF">UFOPK3785_00129</name>
</gene>
<dbReference type="AlphaFoldDB" id="A0A6J7JAK2"/>
<name>A0A6J7JAK2_9ZZZZ</name>